<comment type="similarity">
    <text evidence="2">Belongs to the GLI C2H2-type zinc-finger protein family.</text>
</comment>
<protein>
    <submittedName>
        <fullName evidence="13">Zinc finger protein Tt-Zic</fullName>
    </submittedName>
</protein>
<keyword evidence="8" id="KW-0238">DNA-binding</keyword>
<dbReference type="FunFam" id="3.30.160.60:FF:000041">
    <property type="entry name" value="Zinc finger protein ZIC 1"/>
    <property type="match status" value="1"/>
</dbReference>
<dbReference type="GO" id="GO:0008270">
    <property type="term" value="F:zinc ion binding"/>
    <property type="evidence" value="ECO:0007669"/>
    <property type="project" value="UniProtKB-KW"/>
</dbReference>
<dbReference type="SUPFAM" id="SSF57667">
    <property type="entry name" value="beta-beta-alpha zinc fingers"/>
    <property type="match status" value="2"/>
</dbReference>
<organism evidence="13">
    <name type="scientific">Tubifex tubifex</name>
    <name type="common">Sludge worm</name>
    <name type="synonym">Lumbricus tubifex</name>
    <dbReference type="NCBI Taxonomy" id="6386"/>
    <lineage>
        <taxon>Eukaryota</taxon>
        <taxon>Metazoa</taxon>
        <taxon>Spiralia</taxon>
        <taxon>Lophotrochozoa</taxon>
        <taxon>Annelida</taxon>
        <taxon>Clitellata</taxon>
        <taxon>Oligochaeta</taxon>
        <taxon>Tubificida</taxon>
        <taxon>Tubificina</taxon>
        <taxon>Naididae</taxon>
        <taxon>Tubificinae</taxon>
        <taxon>Tubifex</taxon>
    </lineage>
</organism>
<evidence type="ECO:0000256" key="2">
    <source>
        <dbReference type="ARBA" id="ARBA00010831"/>
    </source>
</evidence>
<evidence type="ECO:0000256" key="8">
    <source>
        <dbReference type="ARBA" id="ARBA00023125"/>
    </source>
</evidence>
<evidence type="ECO:0000256" key="4">
    <source>
        <dbReference type="ARBA" id="ARBA00022723"/>
    </source>
</evidence>
<dbReference type="InterPro" id="IPR041643">
    <property type="entry name" value="Znf_ZIC"/>
</dbReference>
<feature type="compositionally biased region" description="Low complexity" evidence="11">
    <location>
        <begin position="408"/>
        <end position="419"/>
    </location>
</feature>
<evidence type="ECO:0000259" key="12">
    <source>
        <dbReference type="PROSITE" id="PS50157"/>
    </source>
</evidence>
<evidence type="ECO:0000256" key="5">
    <source>
        <dbReference type="ARBA" id="ARBA00022737"/>
    </source>
</evidence>
<dbReference type="InterPro" id="IPR056436">
    <property type="entry name" value="Znf-C2H2_ZIC1-5/GLI1-3-like"/>
</dbReference>
<feature type="region of interest" description="Disordered" evidence="11">
    <location>
        <begin position="1"/>
        <end position="28"/>
    </location>
</feature>
<dbReference type="Gene3D" id="3.30.160.60">
    <property type="entry name" value="Classic Zinc Finger"/>
    <property type="match status" value="4"/>
</dbReference>
<dbReference type="InterPro" id="IPR043359">
    <property type="entry name" value="GLI-like"/>
</dbReference>
<comment type="subcellular location">
    <subcellularLocation>
        <location evidence="1">Nucleus</location>
    </subcellularLocation>
</comment>
<evidence type="ECO:0000256" key="7">
    <source>
        <dbReference type="ARBA" id="ARBA00022833"/>
    </source>
</evidence>
<feature type="domain" description="C2H2-type" evidence="12">
    <location>
        <begin position="305"/>
        <end position="334"/>
    </location>
</feature>
<keyword evidence="7" id="KW-0862">Zinc</keyword>
<evidence type="ECO:0000256" key="6">
    <source>
        <dbReference type="ARBA" id="ARBA00022771"/>
    </source>
</evidence>
<reference evidence="13" key="1">
    <citation type="journal article" date="2006" name="Genomics">
        <title>A wide-range phylogenetic analysis of Zic proteins: implications for correlations between protein structure conservation and body plan complexity.</title>
        <authorList>
            <person name="Aruga J."/>
            <person name="Kamiya A."/>
            <person name="Takahashi H."/>
            <person name="Fujimi T.J."/>
            <person name="Shimizu Y."/>
            <person name="Ohkawa K."/>
            <person name="Yazawa S."/>
            <person name="Umesono Y."/>
            <person name="Noguchi H."/>
            <person name="Shimizu T."/>
            <person name="Saitou N."/>
            <person name="Mikoshiba K."/>
            <person name="Sakaki Y."/>
            <person name="Agata K."/>
            <person name="Toyoda A."/>
        </authorList>
    </citation>
    <scope>NUCLEOTIDE SEQUENCE</scope>
</reference>
<name>Q1JV27_TUBTU</name>
<gene>
    <name evidence="13" type="primary">Tt-Zic</name>
</gene>
<dbReference type="FunFam" id="3.30.160.60:FF:000039">
    <property type="entry name" value="Zinc finger protein ZIC 1"/>
    <property type="match status" value="1"/>
</dbReference>
<accession>Q1JV27</accession>
<dbReference type="PANTHER" id="PTHR45718">
    <property type="entry name" value="TRANSCRIPTIONAL ACTIVATOR CUBITUS INTERRUPTUS"/>
    <property type="match status" value="1"/>
</dbReference>
<sequence length="546" mass="58815">MFANPFMDSASLKLSPSPHHMSTDPTSALQSSTAAGCVQSGNTNYMSHHHAYSTSRDFHLFTAPPPGRCTLSGSEPSYTGMFGASSAGVDSSQFLFAGFPPPVSDATSIVYPSTTRLGCSDQYNMTCSPRSSDPAATVAFHHPPPPPTNFPYHSMSTHGGPVHHPMSMSQLGGSVGHNAIGRHAGVPPSVSSPAGAFLRYLRPPASCIKQKLTCMWIDVEPAVPPHYGPRGLFISDDSRRVEKPCGKIYSSMHEIVTHITVDHVGGPEQTNHACLWRGCSRQLKPFKAKYKLVNHIRVHTGEKPFPCPFPGCGKVFARSENLKIHKRTHTGEKPFRCEFDGCDRRFANSSDRKKHSHVHTSDKPYNCKMRGCDKSYTHPSSLRKHMKIHCKSPPPPNGKNTSGSCAGDSDVINSSVDSSAPSGDDEKPARSPAVLHTEHPSSGRCNIASVSAGSRFQTTVSRGVDIASRGPLTTDNWYGDHLSFGPRAGQQMAYPANLSEWYVCQSAAAGPGPAPLTQPLAAAISGHHYHPAVMPVLHQPTAIAQY</sequence>
<keyword evidence="4" id="KW-0479">Metal-binding</keyword>
<keyword evidence="6 10" id="KW-0863">Zinc-finger</keyword>
<feature type="domain" description="C2H2-type" evidence="12">
    <location>
        <begin position="277"/>
        <end position="304"/>
    </location>
</feature>
<dbReference type="EMBL" id="AB231869">
    <property type="protein sequence ID" value="BAE94130.1"/>
    <property type="molecule type" value="Genomic_DNA"/>
</dbReference>
<dbReference type="AlphaFoldDB" id="Q1JV27"/>
<dbReference type="InterPro" id="IPR013087">
    <property type="entry name" value="Znf_C2H2_type"/>
</dbReference>
<feature type="region of interest" description="Disordered" evidence="11">
    <location>
        <begin position="383"/>
        <end position="444"/>
    </location>
</feature>
<dbReference type="FunFam" id="3.30.160.60:FF:001330">
    <property type="entry name" value="Zinc finger protein ZIC 4"/>
    <property type="match status" value="1"/>
</dbReference>
<proteinExistence type="evidence at transcript level"/>
<dbReference type="EMBL" id="AB231870">
    <property type="protein sequence ID" value="BAE94131.1"/>
    <property type="molecule type" value="mRNA"/>
</dbReference>
<evidence type="ECO:0000256" key="3">
    <source>
        <dbReference type="ARBA" id="ARBA00022473"/>
    </source>
</evidence>
<dbReference type="PANTHER" id="PTHR45718:SF4">
    <property type="entry name" value="TRANSCRIPTIONAL ACTIVATOR CUBITUS INTERRUPTUS"/>
    <property type="match status" value="1"/>
</dbReference>
<evidence type="ECO:0000256" key="1">
    <source>
        <dbReference type="ARBA" id="ARBA00004123"/>
    </source>
</evidence>
<evidence type="ECO:0000256" key="10">
    <source>
        <dbReference type="PROSITE-ProRule" id="PRU00042"/>
    </source>
</evidence>
<evidence type="ECO:0000256" key="11">
    <source>
        <dbReference type="SAM" id="MobiDB-lite"/>
    </source>
</evidence>
<dbReference type="InterPro" id="IPR036236">
    <property type="entry name" value="Znf_C2H2_sf"/>
</dbReference>
<dbReference type="PROSITE" id="PS00028">
    <property type="entry name" value="ZINC_FINGER_C2H2_1"/>
    <property type="match status" value="3"/>
</dbReference>
<feature type="domain" description="C2H2-type" evidence="12">
    <location>
        <begin position="365"/>
        <end position="394"/>
    </location>
</feature>
<dbReference type="Pfam" id="PF00096">
    <property type="entry name" value="zf-C2H2"/>
    <property type="match status" value="2"/>
</dbReference>
<dbReference type="Pfam" id="PF18366">
    <property type="entry name" value="zf_ZIC"/>
    <property type="match status" value="1"/>
</dbReference>
<dbReference type="GO" id="GO:0000981">
    <property type="term" value="F:DNA-binding transcription factor activity, RNA polymerase II-specific"/>
    <property type="evidence" value="ECO:0007669"/>
    <property type="project" value="TreeGrafter"/>
</dbReference>
<evidence type="ECO:0000313" key="13">
    <source>
        <dbReference type="EMBL" id="BAE94131.1"/>
    </source>
</evidence>
<dbReference type="GO" id="GO:0005634">
    <property type="term" value="C:nucleus"/>
    <property type="evidence" value="ECO:0007669"/>
    <property type="project" value="UniProtKB-SubCell"/>
</dbReference>
<dbReference type="PROSITE" id="PS50157">
    <property type="entry name" value="ZINC_FINGER_C2H2_2"/>
    <property type="match status" value="4"/>
</dbReference>
<dbReference type="SMART" id="SM00355">
    <property type="entry name" value="ZnF_C2H2"/>
    <property type="match status" value="4"/>
</dbReference>
<evidence type="ECO:0000256" key="9">
    <source>
        <dbReference type="ARBA" id="ARBA00023242"/>
    </source>
</evidence>
<keyword evidence="9" id="KW-0539">Nucleus</keyword>
<dbReference type="FunFam" id="3.30.160.60:FF:000035">
    <property type="entry name" value="Zinc finger protein ZIC 1"/>
    <property type="match status" value="1"/>
</dbReference>
<keyword evidence="5" id="KW-0677">Repeat</keyword>
<dbReference type="Pfam" id="PF23561">
    <property type="entry name" value="zf-C2H2_15"/>
    <property type="match status" value="1"/>
</dbReference>
<keyword evidence="3" id="KW-0217">Developmental protein</keyword>
<dbReference type="GO" id="GO:0000978">
    <property type="term" value="F:RNA polymerase II cis-regulatory region sequence-specific DNA binding"/>
    <property type="evidence" value="ECO:0007669"/>
    <property type="project" value="TreeGrafter"/>
</dbReference>
<feature type="domain" description="C2H2-type" evidence="12">
    <location>
        <begin position="335"/>
        <end position="364"/>
    </location>
</feature>